<dbReference type="EMBL" id="BRYB01000267">
    <property type="protein sequence ID" value="GMI26661.1"/>
    <property type="molecule type" value="Genomic_DNA"/>
</dbReference>
<keyword evidence="6" id="KW-1185">Reference proteome</keyword>
<dbReference type="Proteomes" id="UP001165060">
    <property type="component" value="Unassembled WGS sequence"/>
</dbReference>
<evidence type="ECO:0000313" key="5">
    <source>
        <dbReference type="EMBL" id="GMI26661.1"/>
    </source>
</evidence>
<keyword evidence="2" id="KW-0808">Transferase</keyword>
<dbReference type="PROSITE" id="PS51675">
    <property type="entry name" value="SAM_MT_TRM10"/>
    <property type="match status" value="1"/>
</dbReference>
<accession>A0ABQ6MHZ5</accession>
<feature type="domain" description="SAM-dependent MTase TRM10-type" evidence="4">
    <location>
        <begin position="1"/>
        <end position="197"/>
    </location>
</feature>
<organism evidence="5 6">
    <name type="scientific">Tetraparma gracilis</name>
    <dbReference type="NCBI Taxonomy" id="2962635"/>
    <lineage>
        <taxon>Eukaryota</taxon>
        <taxon>Sar</taxon>
        <taxon>Stramenopiles</taxon>
        <taxon>Ochrophyta</taxon>
        <taxon>Bolidophyceae</taxon>
        <taxon>Parmales</taxon>
        <taxon>Triparmaceae</taxon>
        <taxon>Tetraparma</taxon>
    </lineage>
</organism>
<evidence type="ECO:0000313" key="6">
    <source>
        <dbReference type="Proteomes" id="UP001165060"/>
    </source>
</evidence>
<keyword evidence="1" id="KW-0489">Methyltransferase</keyword>
<gene>
    <name evidence="5" type="ORF">TeGR_g2784</name>
</gene>
<sequence length="206" mass="22130">MHIVLDLTYGFPSQARPRKERVNALARQTVNFLQTKAADLTSDPPAARLTVVGRSEADLEPLRSRVSSLLAAESPSLSPPSLLSYSTVPLPSLLPPSSRPVYLSPDAPPLPPAAPPRTVLIGGIIDRQIKPNRSLNHAASHAIPSFCLPLSLSSLAELRDDEPLNVDTVMELLVAWERGGSFVGAVGEAMVRHEGRHPGRPVHKTS</sequence>
<evidence type="ECO:0000256" key="2">
    <source>
        <dbReference type="ARBA" id="ARBA00022679"/>
    </source>
</evidence>
<proteinExistence type="predicted"/>
<dbReference type="Gene3D" id="3.40.1280.30">
    <property type="match status" value="1"/>
</dbReference>
<evidence type="ECO:0000256" key="1">
    <source>
        <dbReference type="ARBA" id="ARBA00022603"/>
    </source>
</evidence>
<dbReference type="InterPro" id="IPR038459">
    <property type="entry name" value="MT_TRM10-typ_sf"/>
</dbReference>
<reference evidence="5 6" key="1">
    <citation type="journal article" date="2023" name="Commun. Biol.">
        <title>Genome analysis of Parmales, the sister group of diatoms, reveals the evolutionary specialization of diatoms from phago-mixotrophs to photoautotrophs.</title>
        <authorList>
            <person name="Ban H."/>
            <person name="Sato S."/>
            <person name="Yoshikawa S."/>
            <person name="Yamada K."/>
            <person name="Nakamura Y."/>
            <person name="Ichinomiya M."/>
            <person name="Sato N."/>
            <person name="Blanc-Mathieu R."/>
            <person name="Endo H."/>
            <person name="Kuwata A."/>
            <person name="Ogata H."/>
        </authorList>
    </citation>
    <scope>NUCLEOTIDE SEQUENCE [LARGE SCALE GENOMIC DNA]</scope>
</reference>
<evidence type="ECO:0000256" key="3">
    <source>
        <dbReference type="ARBA" id="ARBA00022691"/>
    </source>
</evidence>
<protein>
    <recommendedName>
        <fullName evidence="4">SAM-dependent MTase TRM10-type domain-containing protein</fullName>
    </recommendedName>
</protein>
<dbReference type="InterPro" id="IPR028564">
    <property type="entry name" value="MT_TRM10-typ"/>
</dbReference>
<name>A0ABQ6MHZ5_9STRA</name>
<evidence type="ECO:0000259" key="4">
    <source>
        <dbReference type="PROSITE" id="PS51675"/>
    </source>
</evidence>
<comment type="caution">
    <text evidence="5">The sequence shown here is derived from an EMBL/GenBank/DDBJ whole genome shotgun (WGS) entry which is preliminary data.</text>
</comment>
<keyword evidence="3" id="KW-0949">S-adenosyl-L-methionine</keyword>